<dbReference type="OrthoDB" id="5288586at2759"/>
<protein>
    <recommendedName>
        <fullName evidence="4">DUF1275 domain protein</fullName>
    </recommendedName>
</protein>
<keyword evidence="1" id="KW-1133">Transmembrane helix</keyword>
<accession>A0A0N1HAU6</accession>
<evidence type="ECO:0000256" key="1">
    <source>
        <dbReference type="SAM" id="Phobius"/>
    </source>
</evidence>
<name>A0A0N1HAU6_9EURO</name>
<evidence type="ECO:0000313" key="3">
    <source>
        <dbReference type="Proteomes" id="UP000038010"/>
    </source>
</evidence>
<reference evidence="2 3" key="1">
    <citation type="submission" date="2015-06" db="EMBL/GenBank/DDBJ databases">
        <title>Draft genome of the ant-associated black yeast Phialophora attae CBS 131958.</title>
        <authorList>
            <person name="Moreno L.F."/>
            <person name="Stielow B.J."/>
            <person name="de Hoog S."/>
            <person name="Vicente V.A."/>
            <person name="Weiss V.A."/>
            <person name="de Vries M."/>
            <person name="Cruz L.M."/>
            <person name="Souza E.M."/>
        </authorList>
    </citation>
    <scope>NUCLEOTIDE SEQUENCE [LARGE SCALE GENOMIC DNA]</scope>
    <source>
        <strain evidence="2 3">CBS 131958</strain>
    </source>
</reference>
<comment type="caution">
    <text evidence="2">The sequence shown here is derived from an EMBL/GenBank/DDBJ whole genome shotgun (WGS) entry which is preliminary data.</text>
</comment>
<keyword evidence="1" id="KW-0472">Membrane</keyword>
<dbReference type="STRING" id="1664694.A0A0N1HAU6"/>
<dbReference type="VEuPathDB" id="FungiDB:AB675_8194"/>
<feature type="transmembrane region" description="Helical" evidence="1">
    <location>
        <begin position="235"/>
        <end position="254"/>
    </location>
</feature>
<feature type="transmembrane region" description="Helical" evidence="1">
    <location>
        <begin position="119"/>
        <end position="138"/>
    </location>
</feature>
<dbReference type="AlphaFoldDB" id="A0A0N1HAU6"/>
<dbReference type="Pfam" id="PF06912">
    <property type="entry name" value="DUF1275"/>
    <property type="match status" value="1"/>
</dbReference>
<evidence type="ECO:0008006" key="4">
    <source>
        <dbReference type="Google" id="ProtNLM"/>
    </source>
</evidence>
<evidence type="ECO:0000313" key="2">
    <source>
        <dbReference type="EMBL" id="KPI41053.1"/>
    </source>
</evidence>
<dbReference type="GeneID" id="28740502"/>
<dbReference type="Proteomes" id="UP000038010">
    <property type="component" value="Unassembled WGS sequence"/>
</dbReference>
<proteinExistence type="predicted"/>
<keyword evidence="1" id="KW-0812">Transmembrane</keyword>
<dbReference type="PANTHER" id="PTHR37488:SF7">
    <property type="entry name" value="DUF1275 DOMAIN PROTEIN"/>
    <property type="match status" value="1"/>
</dbReference>
<organism evidence="2 3">
    <name type="scientific">Cyphellophora attinorum</name>
    <dbReference type="NCBI Taxonomy" id="1664694"/>
    <lineage>
        <taxon>Eukaryota</taxon>
        <taxon>Fungi</taxon>
        <taxon>Dikarya</taxon>
        <taxon>Ascomycota</taxon>
        <taxon>Pezizomycotina</taxon>
        <taxon>Eurotiomycetes</taxon>
        <taxon>Chaetothyriomycetidae</taxon>
        <taxon>Chaetothyriales</taxon>
        <taxon>Cyphellophoraceae</taxon>
        <taxon>Cyphellophora</taxon>
    </lineage>
</organism>
<feature type="transmembrane region" description="Helical" evidence="1">
    <location>
        <begin position="150"/>
        <end position="169"/>
    </location>
</feature>
<feature type="transmembrane region" description="Helical" evidence="1">
    <location>
        <begin position="211"/>
        <end position="229"/>
    </location>
</feature>
<dbReference type="RefSeq" id="XP_018001016.1">
    <property type="nucleotide sequence ID" value="XM_018148623.1"/>
</dbReference>
<gene>
    <name evidence="2" type="ORF">AB675_8194</name>
</gene>
<dbReference type="PANTHER" id="PTHR37488">
    <property type="entry name" value="DUF1275 DOMAIN-CONTAINING PROTEIN"/>
    <property type="match status" value="1"/>
</dbReference>
<feature type="transmembrane region" description="Helical" evidence="1">
    <location>
        <begin position="88"/>
        <end position="107"/>
    </location>
</feature>
<sequence>MDDHASLGDGTDYSKKRRLLDHLLQEIDPAWADLTLLMLCFLTGIVDSAVFKEWDCFVSMQTGNTIYVGLAAAGETLNRPYRWAKSGIAILGFCLGVYCFSFVSRRLGELKRSTICCSLGVQAIICIGAAIMVQTDVVPRGAGEMLPKNCIVLAPLSLLSFQSAGQIVISRFLAYTEIPTLVLTNAYCDLFMDPMLFFAPITQDVERNRRALSAVTMLAGAALGAFLTRSGSTAIALWVVAAGKIVLVGVWLVWPGRTPIRLE</sequence>
<dbReference type="EMBL" id="LFJN01000010">
    <property type="protein sequence ID" value="KPI41053.1"/>
    <property type="molecule type" value="Genomic_DNA"/>
</dbReference>
<keyword evidence="3" id="KW-1185">Reference proteome</keyword>
<dbReference type="InterPro" id="IPR010699">
    <property type="entry name" value="DUF1275"/>
</dbReference>